<dbReference type="RefSeq" id="WP_315727647.1">
    <property type="nucleotide sequence ID" value="NZ_JAVUPU010000009.1"/>
</dbReference>
<name>A0ABU3QAP0_9SPHN</name>
<evidence type="ECO:0000313" key="2">
    <source>
        <dbReference type="EMBL" id="MDT9600458.1"/>
    </source>
</evidence>
<dbReference type="Proteomes" id="UP001259572">
    <property type="component" value="Unassembled WGS sequence"/>
</dbReference>
<organism evidence="2 3">
    <name type="scientific">Sphingosinicella rhizophila</name>
    <dbReference type="NCBI Taxonomy" id="3050082"/>
    <lineage>
        <taxon>Bacteria</taxon>
        <taxon>Pseudomonadati</taxon>
        <taxon>Pseudomonadota</taxon>
        <taxon>Alphaproteobacteria</taxon>
        <taxon>Sphingomonadales</taxon>
        <taxon>Sphingosinicellaceae</taxon>
        <taxon>Sphingosinicella</taxon>
    </lineage>
</organism>
<comment type="caution">
    <text evidence="2">The sequence shown here is derived from an EMBL/GenBank/DDBJ whole genome shotgun (WGS) entry which is preliminary data.</text>
</comment>
<keyword evidence="3" id="KW-1185">Reference proteome</keyword>
<feature type="region of interest" description="Disordered" evidence="1">
    <location>
        <begin position="47"/>
        <end position="71"/>
    </location>
</feature>
<protein>
    <submittedName>
        <fullName evidence="2">Uncharacterized protein</fullName>
    </submittedName>
</protein>
<reference evidence="2 3" key="1">
    <citation type="submission" date="2023-05" db="EMBL/GenBank/DDBJ databases">
        <authorList>
            <person name="Guo Y."/>
        </authorList>
    </citation>
    <scope>NUCLEOTIDE SEQUENCE [LARGE SCALE GENOMIC DNA]</scope>
    <source>
        <strain evidence="2 3">GR2756</strain>
    </source>
</reference>
<accession>A0ABU3QAP0</accession>
<proteinExistence type="predicted"/>
<sequence length="210" mass="22401">MLIVRSTGPSAKTYPPGKKLADRQAIALKAGDQLVVLDARGTRTLRGPGNVVPGASTMASRDPAAGARPQGRSRIAAVRGPEKPSIWDVDVNKASTYCVVRPESIRLWREDISSNAPLTITRVQDNKTIEVDWAAGGSKLDWPSQWPASDGGEFRLSTPGAKPVAVRFKTLSEEPRGWENTASTFIDNGCTAQLDLLIGTIELAGENPAG</sequence>
<evidence type="ECO:0000256" key="1">
    <source>
        <dbReference type="SAM" id="MobiDB-lite"/>
    </source>
</evidence>
<dbReference type="EMBL" id="JAVUPU010000009">
    <property type="protein sequence ID" value="MDT9600458.1"/>
    <property type="molecule type" value="Genomic_DNA"/>
</dbReference>
<evidence type="ECO:0000313" key="3">
    <source>
        <dbReference type="Proteomes" id="UP001259572"/>
    </source>
</evidence>
<gene>
    <name evidence="2" type="ORF">RQX22_15975</name>
</gene>